<proteinExistence type="predicted"/>
<sequence length="176" mass="19030">MSCVEFAQKRQERTDETDESRYTGAKPSGPVLENTTSTAFATPNDMRGFVMPKISGMVRFVAPSQMFTGEMGLPARMAARLLTCFQHLVHPSCLKTCRVGFLSPTGTKPMSVITQRTFAPTPSKQDAIPASNLHAVLAAFNAANLASSYIERGNFAAARRKLTQALSAINTLQAEA</sequence>
<keyword evidence="3" id="KW-1185">Reference proteome</keyword>
<organism evidence="2 3">
    <name type="scientific">Diaphorobacter ruginosibacter</name>
    <dbReference type="NCBI Taxonomy" id="1715720"/>
    <lineage>
        <taxon>Bacteria</taxon>
        <taxon>Pseudomonadati</taxon>
        <taxon>Pseudomonadota</taxon>
        <taxon>Betaproteobacteria</taxon>
        <taxon>Burkholderiales</taxon>
        <taxon>Comamonadaceae</taxon>
        <taxon>Diaphorobacter</taxon>
    </lineage>
</organism>
<reference evidence="2 3" key="1">
    <citation type="submission" date="2020-08" db="EMBL/GenBank/DDBJ databases">
        <title>Genome sequence of Diaphorobacter ruginosibacter DSM 27467T.</title>
        <authorList>
            <person name="Hyun D.-W."/>
            <person name="Bae J.-W."/>
        </authorList>
    </citation>
    <scope>NUCLEOTIDE SEQUENCE [LARGE SCALE GENOMIC DNA]</scope>
    <source>
        <strain evidence="2 3">DSM 27467</strain>
    </source>
</reference>
<evidence type="ECO:0000256" key="1">
    <source>
        <dbReference type="SAM" id="MobiDB-lite"/>
    </source>
</evidence>
<dbReference type="AlphaFoldDB" id="A0A7G9RK46"/>
<accession>A0A7G9RK46</accession>
<name>A0A7G9RK46_9BURK</name>
<evidence type="ECO:0000313" key="2">
    <source>
        <dbReference type="EMBL" id="QNN55971.1"/>
    </source>
</evidence>
<dbReference type="EMBL" id="CP060714">
    <property type="protein sequence ID" value="QNN55971.1"/>
    <property type="molecule type" value="Genomic_DNA"/>
</dbReference>
<dbReference type="Proteomes" id="UP000515811">
    <property type="component" value="Chromosome"/>
</dbReference>
<gene>
    <name evidence="2" type="ORF">H9K76_15410</name>
</gene>
<feature type="region of interest" description="Disordered" evidence="1">
    <location>
        <begin position="1"/>
        <end position="35"/>
    </location>
</feature>
<dbReference type="RefSeq" id="WP_187596243.1">
    <property type="nucleotide sequence ID" value="NZ_CP060714.1"/>
</dbReference>
<evidence type="ECO:0000313" key="3">
    <source>
        <dbReference type="Proteomes" id="UP000515811"/>
    </source>
</evidence>
<protein>
    <submittedName>
        <fullName evidence="2">Uncharacterized protein</fullName>
    </submittedName>
</protein>
<dbReference type="KEGG" id="drg:H9K76_15410"/>